<name>A0A6J7XNF4_9CAUD</name>
<accession>A0A6J7XNF4</accession>
<organism evidence="1">
    <name type="scientific">uncultured Caudovirales phage</name>
    <dbReference type="NCBI Taxonomy" id="2100421"/>
    <lineage>
        <taxon>Viruses</taxon>
        <taxon>Duplodnaviria</taxon>
        <taxon>Heunggongvirae</taxon>
        <taxon>Uroviricota</taxon>
        <taxon>Caudoviricetes</taxon>
        <taxon>Peduoviridae</taxon>
        <taxon>Maltschvirus</taxon>
        <taxon>Maltschvirus maltsch</taxon>
    </lineage>
</organism>
<sequence length="59" mass="7120">MTREEKIQKIADELDTIWNDRVFDILREDNELINSFEDIDEYIDIETEAIQRFAKSLLD</sequence>
<gene>
    <name evidence="1" type="ORF">UFOVP230_58</name>
</gene>
<proteinExistence type="predicted"/>
<protein>
    <submittedName>
        <fullName evidence="1">Uncharacterized protein</fullName>
    </submittedName>
</protein>
<evidence type="ECO:0000313" key="1">
    <source>
        <dbReference type="EMBL" id="CAB5238869.1"/>
    </source>
</evidence>
<dbReference type="EMBL" id="LR798463">
    <property type="protein sequence ID" value="CAB5238869.1"/>
    <property type="molecule type" value="Genomic_DNA"/>
</dbReference>
<reference evidence="1" key="1">
    <citation type="submission" date="2020-05" db="EMBL/GenBank/DDBJ databases">
        <authorList>
            <person name="Chiriac C."/>
            <person name="Salcher M."/>
            <person name="Ghai R."/>
            <person name="Kavagutti S V."/>
        </authorList>
    </citation>
    <scope>NUCLEOTIDE SEQUENCE</scope>
</reference>